<reference evidence="2" key="1">
    <citation type="journal article" date="2012" name="Nature">
        <title>The tomato genome sequence provides insights into fleshy fruit evolution.</title>
        <authorList>
            <consortium name="Tomato Genome Consortium"/>
        </authorList>
    </citation>
    <scope>NUCLEOTIDE SEQUENCE [LARGE SCALE GENOMIC DNA]</scope>
    <source>
        <strain evidence="2">cv. Heinz 1706</strain>
    </source>
</reference>
<protein>
    <recommendedName>
        <fullName evidence="1">Lipoxygenase domain-containing protein</fullName>
    </recommendedName>
</protein>
<keyword evidence="3" id="KW-1185">Reference proteome</keyword>
<dbReference type="PaxDb" id="4081-Solyc01g006570.1.1"/>
<sequence>MKKLSLNYWAEDPVINAAFEVFLGKLKELEGIIDARNVHCNLMNRNGVGVMPYERSV</sequence>
<dbReference type="AlphaFoldDB" id="A0A3Q7E891"/>
<evidence type="ECO:0000313" key="2">
    <source>
        <dbReference type="EnsemblPlants" id="Solyc01g006570.1.1.1"/>
    </source>
</evidence>
<accession>A0A3Q7E891</accession>
<dbReference type="GO" id="GO:0046872">
    <property type="term" value="F:metal ion binding"/>
    <property type="evidence" value="ECO:0007669"/>
    <property type="project" value="InterPro"/>
</dbReference>
<dbReference type="InterPro" id="IPR036226">
    <property type="entry name" value="LipOase_C_sf"/>
</dbReference>
<dbReference type="GO" id="GO:0016702">
    <property type="term" value="F:oxidoreductase activity, acting on single donors with incorporation of molecular oxygen, incorporation of two atoms of oxygen"/>
    <property type="evidence" value="ECO:0007669"/>
    <property type="project" value="InterPro"/>
</dbReference>
<dbReference type="PROSITE" id="PS51393">
    <property type="entry name" value="LIPOXYGENASE_3"/>
    <property type="match status" value="1"/>
</dbReference>
<proteinExistence type="predicted"/>
<dbReference type="Proteomes" id="UP000004994">
    <property type="component" value="Chromosome 1"/>
</dbReference>
<dbReference type="SUPFAM" id="SSF48484">
    <property type="entry name" value="Lipoxigenase"/>
    <property type="match status" value="1"/>
</dbReference>
<evidence type="ECO:0000313" key="3">
    <source>
        <dbReference type="Proteomes" id="UP000004994"/>
    </source>
</evidence>
<reference evidence="2" key="2">
    <citation type="submission" date="2019-01" db="UniProtKB">
        <authorList>
            <consortium name="EnsemblPlants"/>
        </authorList>
    </citation>
    <scope>IDENTIFICATION</scope>
    <source>
        <strain evidence="2">cv. Heinz 1706</strain>
    </source>
</reference>
<dbReference type="Gene3D" id="1.20.245.10">
    <property type="entry name" value="Lipoxygenase-1, Domain 5"/>
    <property type="match status" value="1"/>
</dbReference>
<dbReference type="Gramene" id="Solyc01g006570.1.1">
    <property type="protein sequence ID" value="Solyc01g006570.1.1.1"/>
    <property type="gene ID" value="Solyc01g006570.1"/>
</dbReference>
<dbReference type="EnsemblPlants" id="Solyc01g006570.1.1">
    <property type="protein sequence ID" value="Solyc01g006570.1.1.1"/>
    <property type="gene ID" value="Solyc01g006570.1"/>
</dbReference>
<feature type="domain" description="Lipoxygenase" evidence="1">
    <location>
        <begin position="1"/>
        <end position="57"/>
    </location>
</feature>
<organism evidence="2">
    <name type="scientific">Solanum lycopersicum</name>
    <name type="common">Tomato</name>
    <name type="synonym">Lycopersicon esculentum</name>
    <dbReference type="NCBI Taxonomy" id="4081"/>
    <lineage>
        <taxon>Eukaryota</taxon>
        <taxon>Viridiplantae</taxon>
        <taxon>Streptophyta</taxon>
        <taxon>Embryophyta</taxon>
        <taxon>Tracheophyta</taxon>
        <taxon>Spermatophyta</taxon>
        <taxon>Magnoliopsida</taxon>
        <taxon>eudicotyledons</taxon>
        <taxon>Gunneridae</taxon>
        <taxon>Pentapetalae</taxon>
        <taxon>asterids</taxon>
        <taxon>lamiids</taxon>
        <taxon>Solanales</taxon>
        <taxon>Solanaceae</taxon>
        <taxon>Solanoideae</taxon>
        <taxon>Solaneae</taxon>
        <taxon>Solanum</taxon>
        <taxon>Solanum subgen. Lycopersicon</taxon>
    </lineage>
</organism>
<evidence type="ECO:0000259" key="1">
    <source>
        <dbReference type="PROSITE" id="PS51393"/>
    </source>
</evidence>
<dbReference type="Pfam" id="PF00305">
    <property type="entry name" value="Lipoxygenase"/>
    <property type="match status" value="1"/>
</dbReference>
<dbReference type="InParanoid" id="A0A3Q7E891"/>
<dbReference type="InterPro" id="IPR013819">
    <property type="entry name" value="LipOase_C"/>
</dbReference>
<name>A0A3Q7E891_SOLLC</name>
<dbReference type="STRING" id="4081.A0A3Q7E891"/>